<keyword evidence="2" id="KW-1185">Reference proteome</keyword>
<comment type="caution">
    <text evidence="1">The sequence shown here is derived from an EMBL/GenBank/DDBJ whole genome shotgun (WGS) entry which is preliminary data.</text>
</comment>
<evidence type="ECO:0000313" key="2">
    <source>
        <dbReference type="Proteomes" id="UP001138989"/>
    </source>
</evidence>
<organism evidence="1 2">
    <name type="scientific">Stutzerimonas kunmingensis</name>
    <dbReference type="NCBI Taxonomy" id="1211807"/>
    <lineage>
        <taxon>Bacteria</taxon>
        <taxon>Pseudomonadati</taxon>
        <taxon>Pseudomonadota</taxon>
        <taxon>Gammaproteobacteria</taxon>
        <taxon>Pseudomonadales</taxon>
        <taxon>Pseudomonadaceae</taxon>
        <taxon>Stutzerimonas</taxon>
    </lineage>
</organism>
<dbReference type="EMBL" id="JAINWF010000004">
    <property type="protein sequence ID" value="MCD1607977.1"/>
    <property type="molecule type" value="Genomic_DNA"/>
</dbReference>
<dbReference type="InterPro" id="IPR023214">
    <property type="entry name" value="HAD_sf"/>
</dbReference>
<dbReference type="InterPro" id="IPR036412">
    <property type="entry name" value="HAD-like_sf"/>
</dbReference>
<dbReference type="Pfam" id="PF00702">
    <property type="entry name" value="Hydrolase"/>
    <property type="match status" value="1"/>
</dbReference>
<dbReference type="RefSeq" id="WP_102831590.1">
    <property type="nucleotide sequence ID" value="NZ_JAINWF010000004.1"/>
</dbReference>
<dbReference type="SUPFAM" id="SSF56784">
    <property type="entry name" value="HAD-like"/>
    <property type="match status" value="1"/>
</dbReference>
<gene>
    <name evidence="1" type="ORF">K7H17_08875</name>
</gene>
<evidence type="ECO:0000313" key="1">
    <source>
        <dbReference type="EMBL" id="MCD1607977.1"/>
    </source>
</evidence>
<reference evidence="1" key="1">
    <citation type="submission" date="2021-08" db="EMBL/GenBank/DDBJ databases">
        <title>Isolation and characterization of neutrophilic mixotrophic iron-oxidizing bacteria from deep-sea hydrothermal vents.</title>
        <authorList>
            <person name="He Y."/>
        </authorList>
    </citation>
    <scope>NUCLEOTIDE SEQUENCE</scope>
    <source>
        <strain evidence="1">IOP_13</strain>
    </source>
</reference>
<dbReference type="GO" id="GO:0016787">
    <property type="term" value="F:hydrolase activity"/>
    <property type="evidence" value="ECO:0007669"/>
    <property type="project" value="UniProtKB-KW"/>
</dbReference>
<keyword evidence="1" id="KW-0378">Hydrolase</keyword>
<name>A0A9X1N399_9GAMM</name>
<accession>A0A9X1N399</accession>
<dbReference type="Proteomes" id="UP001138989">
    <property type="component" value="Unassembled WGS sequence"/>
</dbReference>
<dbReference type="Gene3D" id="3.40.50.1000">
    <property type="entry name" value="HAD superfamily/HAD-like"/>
    <property type="match status" value="1"/>
</dbReference>
<sequence length="210" mass="23333">MRIGLDLDGTLVSCYERQMTLLGLLARACRLELDIQDCWALKREGLGNRAALMHLGVTPAMAEAVATLWEQAIEDFHWLAYDRLLPGVPDILWRWRVAGHSLHLVSARRNPVCATMQLRRLGLDGFASVDFVDPFAADGKRQALERIRPDVYIGDTERDFLCAREAGVVPLLLCSGLRSRAYLERTCDASVVSGLAQVGLPLHRALKPGE</sequence>
<protein>
    <submittedName>
        <fullName evidence="1">HAD family hydrolase</fullName>
    </submittedName>
</protein>
<proteinExistence type="predicted"/>
<dbReference type="AlphaFoldDB" id="A0A9X1N399"/>